<organism evidence="3 4">
    <name type="scientific">Candidozyma haemuli</name>
    <dbReference type="NCBI Taxonomy" id="45357"/>
    <lineage>
        <taxon>Eukaryota</taxon>
        <taxon>Fungi</taxon>
        <taxon>Dikarya</taxon>
        <taxon>Ascomycota</taxon>
        <taxon>Saccharomycotina</taxon>
        <taxon>Pichiomycetes</taxon>
        <taxon>Metschnikowiaceae</taxon>
        <taxon>Candidozyma</taxon>
    </lineage>
</organism>
<evidence type="ECO:0000313" key="4">
    <source>
        <dbReference type="Proteomes" id="UP000244309"/>
    </source>
</evidence>
<evidence type="ECO:0000256" key="1">
    <source>
        <dbReference type="SAM" id="Coils"/>
    </source>
</evidence>
<feature type="compositionally biased region" description="Polar residues" evidence="2">
    <location>
        <begin position="444"/>
        <end position="480"/>
    </location>
</feature>
<feature type="compositionally biased region" description="Polar residues" evidence="2">
    <location>
        <begin position="537"/>
        <end position="547"/>
    </location>
</feature>
<dbReference type="RefSeq" id="XP_025341818.1">
    <property type="nucleotide sequence ID" value="XM_025488010.1"/>
</dbReference>
<feature type="compositionally biased region" description="Low complexity" evidence="2">
    <location>
        <begin position="605"/>
        <end position="617"/>
    </location>
</feature>
<proteinExistence type="predicted"/>
<dbReference type="OrthoDB" id="4099285at2759"/>
<comment type="caution">
    <text evidence="3">The sequence shown here is derived from an EMBL/GenBank/DDBJ whole genome shotgun (WGS) entry which is preliminary data.</text>
</comment>
<evidence type="ECO:0000313" key="3">
    <source>
        <dbReference type="EMBL" id="PVH20878.1"/>
    </source>
</evidence>
<dbReference type="AlphaFoldDB" id="A0A2V1ASS6"/>
<sequence>MGFNCIKIIPSSLEKTNPSVSMQMKVIDITSGGSAAKAFGLSVPINAESSQSCGSPQGATFKALQFVNGNSGASFKPQSFVLKPIDNTTKAFEFKQGNLNATFNLKSFKLKRMSDGSLQWKPSSEESGAASLEELHNALSTGNVVAHPDLRSSEVYASVGCRPVPQWAADIPDIHKNIPDAEHQTLFQALRFAQQVKRSPALAELVKEVAFTEFLNGVAPSSKSLKADSDFAASPREFFSSYFADLSAEYVSGSVPAGSGVPAFRPRTASVHTFVSPASAPGESDDCADKPKLGKGQRISLALNRLSSRWRCRAKLFREQWREDRTHREAEREAKRKIKVERRTLVLLEKQQQLAHLRSRRQEAAHQKAQEEYDSEQAAIQRDIDAKSAAQRRKLENLEHQVHLAKANRKVAAALKRSSTVGGKTKPTGTTNIDKAAKPEKVSPQISSKSSQNTSIFGPQKSSSTTGTTPDVPSESSHCLNKSAPIPHAPLMLVNGCLNHREIEENPWNIGVGAEVRNMLGKERPVLGLLSVPKQKSAAQMSKTPKTGTIAPGMSSSKCTLKSLSSAKSSPKSFKVGDASLAPPLPSEPLFAAGTPEDSTTVLLKPGQKSPAAAQPSAPVPPKRVKTPFWKTEKYINFRKAFKKGEFMPSTDEVLAGLSKLRPLSASSKS</sequence>
<dbReference type="GeneID" id="37009718"/>
<protein>
    <submittedName>
        <fullName evidence="3">Uncharacterized protein</fullName>
    </submittedName>
</protein>
<evidence type="ECO:0000256" key="2">
    <source>
        <dbReference type="SAM" id="MobiDB-lite"/>
    </source>
</evidence>
<accession>A0A2V1ASS6</accession>
<keyword evidence="1" id="KW-0175">Coiled coil</keyword>
<dbReference type="Proteomes" id="UP000244309">
    <property type="component" value="Unassembled WGS sequence"/>
</dbReference>
<name>A0A2V1ASS6_9ASCO</name>
<feature type="region of interest" description="Disordered" evidence="2">
    <location>
        <begin position="587"/>
        <end position="626"/>
    </location>
</feature>
<feature type="coiled-coil region" evidence="1">
    <location>
        <begin position="331"/>
        <end position="408"/>
    </location>
</feature>
<feature type="region of interest" description="Disordered" evidence="2">
    <location>
        <begin position="409"/>
        <end position="481"/>
    </location>
</feature>
<dbReference type="VEuPathDB" id="FungiDB:CXQ85_004388"/>
<feature type="region of interest" description="Disordered" evidence="2">
    <location>
        <begin position="537"/>
        <end position="558"/>
    </location>
</feature>
<feature type="compositionally biased region" description="Low complexity" evidence="2">
    <location>
        <begin position="420"/>
        <end position="431"/>
    </location>
</feature>
<keyword evidence="4" id="KW-1185">Reference proteome</keyword>
<gene>
    <name evidence="3" type="ORF">CXQ85_004388</name>
</gene>
<reference evidence="3 4" key="1">
    <citation type="submission" date="2017-12" db="EMBL/GenBank/DDBJ databases">
        <title>Genome Sequence of a Multidrug-Resistant Candida haemulonii Isolate from a Patient with Chronic Leg Ulcers in Israel.</title>
        <authorList>
            <person name="Chow N.A."/>
            <person name="Gade L."/>
            <person name="Batra D."/>
            <person name="Rowe L.A."/>
            <person name="Ben-Ami R."/>
            <person name="Loparev V.N."/>
            <person name="Litvintseva A.P."/>
        </authorList>
    </citation>
    <scope>NUCLEOTIDE SEQUENCE [LARGE SCALE GENOMIC DNA]</scope>
    <source>
        <strain evidence="3 4">B11899</strain>
    </source>
</reference>
<dbReference type="EMBL" id="PKFO01000004">
    <property type="protein sequence ID" value="PVH20878.1"/>
    <property type="molecule type" value="Genomic_DNA"/>
</dbReference>